<comment type="caution">
    <text evidence="1">The sequence shown here is derived from an EMBL/GenBank/DDBJ whole genome shotgun (WGS) entry which is preliminary data.</text>
</comment>
<proteinExistence type="predicted"/>
<dbReference type="Proteomes" id="UP000029577">
    <property type="component" value="Unassembled WGS sequence"/>
</dbReference>
<name>A0A095T9V1_9GAMM</name>
<dbReference type="AlphaFoldDB" id="A0A095T9V1"/>
<dbReference type="EMBL" id="JPKR02000002">
    <property type="protein sequence ID" value="KGD73507.1"/>
    <property type="molecule type" value="Genomic_DNA"/>
</dbReference>
<organism evidence="1 2">
    <name type="scientific">Tatumella morbirosei</name>
    <dbReference type="NCBI Taxonomy" id="642227"/>
    <lineage>
        <taxon>Bacteria</taxon>
        <taxon>Pseudomonadati</taxon>
        <taxon>Pseudomonadota</taxon>
        <taxon>Gammaproteobacteria</taxon>
        <taxon>Enterobacterales</taxon>
        <taxon>Erwiniaceae</taxon>
        <taxon>Tatumella</taxon>
    </lineage>
</organism>
<dbReference type="OrthoDB" id="6540621at2"/>
<protein>
    <submittedName>
        <fullName evidence="1">Uncharacterized protein</fullName>
    </submittedName>
</protein>
<reference evidence="1" key="1">
    <citation type="submission" date="2014-12" db="EMBL/GenBank/DDBJ databases">
        <title>The draft genome of the Tatumella morbirosei type strain, LMG23360T isolated from pineapple rot.</title>
        <authorList>
            <person name="Smits T.H."/>
            <person name="Palmer M."/>
            <person name="Venter S.N."/>
            <person name="Duffy B."/>
            <person name="Steenkamp E.T."/>
            <person name="Chan W.Y."/>
            <person name="Coutinho T.A."/>
            <person name="Coetzee M.P."/>
            <person name="De Maayer P."/>
        </authorList>
    </citation>
    <scope>NUCLEOTIDE SEQUENCE [LARGE SCALE GENOMIC DNA]</scope>
    <source>
        <strain evidence="1">LMG 23360</strain>
    </source>
</reference>
<dbReference type="RefSeq" id="WP_038019690.1">
    <property type="nucleotide sequence ID" value="NZ_JPKR02000002.1"/>
</dbReference>
<sequence length="77" mass="8942">MESSIQCSNCKERFSAETTKSSSQSLQCLFTRTPFSLRLMLVTMVFHQLKRMIPNNHSVVRAEHPFQKLQKINIKVT</sequence>
<dbReference type="STRING" id="642227.HA49_09595"/>
<evidence type="ECO:0000313" key="1">
    <source>
        <dbReference type="EMBL" id="KGD73507.1"/>
    </source>
</evidence>
<evidence type="ECO:0000313" key="2">
    <source>
        <dbReference type="Proteomes" id="UP000029577"/>
    </source>
</evidence>
<gene>
    <name evidence="1" type="ORF">HA49_09595</name>
</gene>
<accession>A0A095T9V1</accession>
<keyword evidence="2" id="KW-1185">Reference proteome</keyword>